<protein>
    <recommendedName>
        <fullName evidence="7">MIB/HERC2 domain-containing protein</fullName>
    </recommendedName>
</protein>
<evidence type="ECO:0000259" key="3">
    <source>
        <dbReference type="PROSITE" id="PS50918"/>
    </source>
</evidence>
<dbReference type="SUPFAM" id="SSF117839">
    <property type="entry name" value="WWE domain"/>
    <property type="match status" value="1"/>
</dbReference>
<reference evidence="5" key="1">
    <citation type="submission" date="2018-11" db="EMBL/GenBank/DDBJ databases">
        <authorList>
            <person name="Alioto T."/>
            <person name="Alioto T."/>
        </authorList>
    </citation>
    <scope>NUCLEOTIDE SEQUENCE</scope>
</reference>
<dbReference type="PANTHER" id="PTHR24202:SF4">
    <property type="entry name" value="E3 UBIQUITIN-PROTEIN LIGASE MIB2-RELATED"/>
    <property type="match status" value="1"/>
</dbReference>
<gene>
    <name evidence="5" type="ORF">MGAL_10B028345</name>
</gene>
<dbReference type="PANTHER" id="PTHR24202">
    <property type="entry name" value="E3 UBIQUITIN-PROTEIN LIGASE MIB2"/>
    <property type="match status" value="1"/>
</dbReference>
<evidence type="ECO:0008006" key="7">
    <source>
        <dbReference type="Google" id="ProtNLM"/>
    </source>
</evidence>
<feature type="domain" description="MIB/HERC2" evidence="4">
    <location>
        <begin position="610"/>
        <end position="682"/>
    </location>
</feature>
<dbReference type="Pfam" id="PF06701">
    <property type="entry name" value="MIB_HERC2"/>
    <property type="match status" value="2"/>
</dbReference>
<dbReference type="GO" id="GO:0046872">
    <property type="term" value="F:metal ion binding"/>
    <property type="evidence" value="ECO:0007669"/>
    <property type="project" value="InterPro"/>
</dbReference>
<dbReference type="SUPFAM" id="SSF53300">
    <property type="entry name" value="vWA-like"/>
    <property type="match status" value="1"/>
</dbReference>
<accession>A0A8B6GKE6</accession>
<dbReference type="Proteomes" id="UP000596742">
    <property type="component" value="Unassembled WGS sequence"/>
</dbReference>
<evidence type="ECO:0000313" key="5">
    <source>
        <dbReference type="EMBL" id="VDI65563.1"/>
    </source>
</evidence>
<comment type="caution">
    <text evidence="5">The sequence shown here is derived from an EMBL/GenBank/DDBJ whole genome shotgun (WGS) entry which is preliminary data.</text>
</comment>
<evidence type="ECO:0000313" key="6">
    <source>
        <dbReference type="Proteomes" id="UP000596742"/>
    </source>
</evidence>
<keyword evidence="6" id="KW-1185">Reference proteome</keyword>
<dbReference type="InterPro" id="IPR004170">
    <property type="entry name" value="WWE_dom"/>
</dbReference>
<feature type="region of interest" description="Disordered" evidence="1">
    <location>
        <begin position="685"/>
        <end position="720"/>
    </location>
</feature>
<dbReference type="SUPFAM" id="SSF159034">
    <property type="entry name" value="Mib/herc2 domain-like"/>
    <property type="match status" value="2"/>
</dbReference>
<dbReference type="InterPro" id="IPR036465">
    <property type="entry name" value="vWFA_dom_sf"/>
</dbReference>
<dbReference type="EMBL" id="UYJE01008626">
    <property type="protein sequence ID" value="VDI65563.1"/>
    <property type="molecule type" value="Genomic_DNA"/>
</dbReference>
<dbReference type="InterPro" id="IPR010606">
    <property type="entry name" value="Mib_Herc2"/>
</dbReference>
<name>A0A8B6GKE6_MYTGA</name>
<sequence>MARMFENIENGVESLTKNCDLNSFRLNEIKKMVLTLSEGVTNLSETIQVLKESPFGRITVDGKLSNLSKNDVQNVPVCSTVCENTDVLTTYRCISSALPAKSLTNDLETFTTNKANTNDERLRNSRCIERSLSNDDNLEVDTPSQNIAIQNCQNDTLEVNDRMLRQESKAVPTNNSKAKMFRNDFGYKYLSTKRLDDNRVSFHSKRSCFEVSDCSPVSGIYTDVPFETNIKQHHPNNLDTRLKLKADSKKLVFELNSERYFSIFDQIAQNEQKNNELNNIDIAGHPKTTTDWLKHYHLVCEHANCKLQAGTVRRSGGRYVTLVLDISEHMKGHDFEIMKRAAVEYIQGAKQVSLTMGMEENIGLAVFGGQNQLIHECTDDLDLILKSIGKLQPSGSAPAIGGLLMGLAGVMTGPFGSIGDFPLQGHIIIFTNGGSEGKTSSFSQASSGIDLNSLLNSGGLSLSICSTGISMGSLLDDNNICLLASDIASDIMYSADQSTECINKKIKERSRFNDPYNDCLDMVREFINPVSTENKRGNFTELTCRSLQLGDRVRRGPDWSYGNQDGHMAGTVIGQQSHDVIRVKWDSGDTNIYMQSDAANNYDLRKVDEPRKLVDEMIAVGCRVVRGHDWKFGDTDGGPGSSGTVLKVKQEGTVVVRWDSKRTRLYKMGHNGQFEIKVHDAVKRKGPNQKFNPNSPHTSDSESEGETRRPIFSTSNNNRTQDQTDYVIPIYSDSIVSAIWEYEEGSDWKRYPNDINVKIEKAYQRKKTGKTIIEMDRTTYQIHFSRMIQVNPSNKTEKSIQRKD</sequence>
<dbReference type="AlphaFoldDB" id="A0A8B6GKE6"/>
<dbReference type="Gene3D" id="3.40.50.410">
    <property type="entry name" value="von Willebrand factor, type A domain"/>
    <property type="match status" value="1"/>
</dbReference>
<dbReference type="Gene3D" id="3.30.720.50">
    <property type="match status" value="1"/>
</dbReference>
<dbReference type="PROSITE" id="PS50918">
    <property type="entry name" value="WWE"/>
    <property type="match status" value="1"/>
</dbReference>
<organism evidence="5 6">
    <name type="scientific">Mytilus galloprovincialis</name>
    <name type="common">Mediterranean mussel</name>
    <dbReference type="NCBI Taxonomy" id="29158"/>
    <lineage>
        <taxon>Eukaryota</taxon>
        <taxon>Metazoa</taxon>
        <taxon>Spiralia</taxon>
        <taxon>Lophotrochozoa</taxon>
        <taxon>Mollusca</taxon>
        <taxon>Bivalvia</taxon>
        <taxon>Autobranchia</taxon>
        <taxon>Pteriomorphia</taxon>
        <taxon>Mytilida</taxon>
        <taxon>Mytiloidea</taxon>
        <taxon>Mytilidae</taxon>
        <taxon>Mytilinae</taxon>
        <taxon>Mytilus</taxon>
    </lineage>
</organism>
<evidence type="ECO:0000259" key="2">
    <source>
        <dbReference type="PROSITE" id="PS50234"/>
    </source>
</evidence>
<dbReference type="InterPro" id="IPR037252">
    <property type="entry name" value="Mib_Herc2_sf"/>
</dbReference>
<dbReference type="GO" id="GO:0016567">
    <property type="term" value="P:protein ubiquitination"/>
    <property type="evidence" value="ECO:0007669"/>
    <property type="project" value="InterPro"/>
</dbReference>
<proteinExistence type="predicted"/>
<dbReference type="OrthoDB" id="6099403at2759"/>
<feature type="compositionally biased region" description="Polar residues" evidence="1">
    <location>
        <begin position="689"/>
        <end position="698"/>
    </location>
</feature>
<dbReference type="PROSITE" id="PS50234">
    <property type="entry name" value="VWFA"/>
    <property type="match status" value="1"/>
</dbReference>
<dbReference type="InterPro" id="IPR002035">
    <property type="entry name" value="VWF_A"/>
</dbReference>
<evidence type="ECO:0000259" key="4">
    <source>
        <dbReference type="PROSITE" id="PS51416"/>
    </source>
</evidence>
<dbReference type="Pfam" id="PF02825">
    <property type="entry name" value="WWE"/>
    <property type="match status" value="1"/>
</dbReference>
<evidence type="ECO:0000256" key="1">
    <source>
        <dbReference type="SAM" id="MobiDB-lite"/>
    </source>
</evidence>
<dbReference type="InterPro" id="IPR037197">
    <property type="entry name" value="WWE_dom_sf"/>
</dbReference>
<dbReference type="GO" id="GO:0005737">
    <property type="term" value="C:cytoplasm"/>
    <property type="evidence" value="ECO:0007669"/>
    <property type="project" value="TreeGrafter"/>
</dbReference>
<feature type="domain" description="WWE" evidence="3">
    <location>
        <begin position="725"/>
        <end position="802"/>
    </location>
</feature>
<dbReference type="Gene3D" id="2.30.30.40">
    <property type="entry name" value="SH3 Domains"/>
    <property type="match status" value="2"/>
</dbReference>
<dbReference type="GO" id="GO:0004842">
    <property type="term" value="F:ubiquitin-protein transferase activity"/>
    <property type="evidence" value="ECO:0007669"/>
    <property type="project" value="InterPro"/>
</dbReference>
<dbReference type="PROSITE" id="PS51416">
    <property type="entry name" value="MIB_HERC2"/>
    <property type="match status" value="2"/>
</dbReference>
<feature type="domain" description="VWFA" evidence="2">
    <location>
        <begin position="319"/>
        <end position="510"/>
    </location>
</feature>
<feature type="domain" description="MIB/HERC2" evidence="4">
    <location>
        <begin position="539"/>
        <end position="610"/>
    </location>
</feature>